<keyword evidence="8" id="KW-0963">Cytoplasm</keyword>
<feature type="site" description="Discriminates between blocked and unblocked aminoacyl-tRNA" evidence="8">
    <location>
        <position position="9"/>
    </location>
</feature>
<evidence type="ECO:0000313" key="11">
    <source>
        <dbReference type="EMBL" id="SFJ35489.1"/>
    </source>
</evidence>
<evidence type="ECO:0000256" key="7">
    <source>
        <dbReference type="ARBA" id="ARBA00050038"/>
    </source>
</evidence>
<dbReference type="PROSITE" id="PS01195">
    <property type="entry name" value="PEPT_TRNA_HYDROL_1"/>
    <property type="match status" value="1"/>
</dbReference>
<proteinExistence type="inferred from homology"/>
<comment type="function">
    <text evidence="8">Hydrolyzes ribosome-free peptidyl-tRNAs (with 1 or more amino acids incorporated), which drop off the ribosome during protein synthesis, or as a result of ribosome stalling.</text>
</comment>
<feature type="site" description="Stabilizes the basic form of H active site to accept a proton" evidence="8">
    <location>
        <position position="91"/>
    </location>
</feature>
<keyword evidence="3 8" id="KW-0378">Hydrolase</keyword>
<dbReference type="AlphaFoldDB" id="A0A1I3QPP0"/>
<dbReference type="InterPro" id="IPR018171">
    <property type="entry name" value="Pept_tRNA_hydro_CS"/>
</dbReference>
<comment type="similarity">
    <text evidence="5 8 10">Belongs to the PTH family.</text>
</comment>
<dbReference type="GO" id="GO:0006515">
    <property type="term" value="P:protein quality control for misfolded or incompletely synthesized proteins"/>
    <property type="evidence" value="ECO:0007669"/>
    <property type="project" value="UniProtKB-UniRule"/>
</dbReference>
<dbReference type="Proteomes" id="UP000199545">
    <property type="component" value="Unassembled WGS sequence"/>
</dbReference>
<dbReference type="EMBL" id="FORR01000008">
    <property type="protein sequence ID" value="SFJ35489.1"/>
    <property type="molecule type" value="Genomic_DNA"/>
</dbReference>
<dbReference type="RefSeq" id="WP_093229831.1">
    <property type="nucleotide sequence ID" value="NZ_FORR01000008.1"/>
</dbReference>
<evidence type="ECO:0000256" key="8">
    <source>
        <dbReference type="HAMAP-Rule" id="MF_00083"/>
    </source>
</evidence>
<dbReference type="CDD" id="cd00462">
    <property type="entry name" value="PTH"/>
    <property type="match status" value="1"/>
</dbReference>
<evidence type="ECO:0000256" key="3">
    <source>
        <dbReference type="ARBA" id="ARBA00022801"/>
    </source>
</evidence>
<dbReference type="PROSITE" id="PS01196">
    <property type="entry name" value="PEPT_TRNA_HYDROL_2"/>
    <property type="match status" value="1"/>
</dbReference>
<keyword evidence="4 8" id="KW-0694">RNA-binding</keyword>
<evidence type="ECO:0000256" key="10">
    <source>
        <dbReference type="RuleBase" id="RU004320"/>
    </source>
</evidence>
<feature type="binding site" evidence="8">
    <location>
        <position position="66"/>
    </location>
    <ligand>
        <name>tRNA</name>
        <dbReference type="ChEBI" id="CHEBI:17843"/>
    </ligand>
</feature>
<dbReference type="InterPro" id="IPR001328">
    <property type="entry name" value="Pept_tRNA_hydro"/>
</dbReference>
<dbReference type="NCBIfam" id="TIGR00447">
    <property type="entry name" value="pth"/>
    <property type="match status" value="1"/>
</dbReference>
<evidence type="ECO:0000256" key="2">
    <source>
        <dbReference type="ARBA" id="ARBA00022555"/>
    </source>
</evidence>
<dbReference type="GO" id="GO:0005737">
    <property type="term" value="C:cytoplasm"/>
    <property type="evidence" value="ECO:0007669"/>
    <property type="project" value="UniProtKB-SubCell"/>
</dbReference>
<dbReference type="HAMAP" id="MF_00083">
    <property type="entry name" value="Pept_tRNA_hydro_bact"/>
    <property type="match status" value="1"/>
</dbReference>
<dbReference type="PANTHER" id="PTHR17224:SF1">
    <property type="entry name" value="PEPTIDYL-TRNA HYDROLASE"/>
    <property type="match status" value="1"/>
</dbReference>
<dbReference type="PANTHER" id="PTHR17224">
    <property type="entry name" value="PEPTIDYL-TRNA HYDROLASE"/>
    <property type="match status" value="1"/>
</dbReference>
<comment type="catalytic activity">
    <reaction evidence="6 8 9">
        <text>an N-acyl-L-alpha-aminoacyl-tRNA + H2O = an N-acyl-L-amino acid + a tRNA + H(+)</text>
        <dbReference type="Rhea" id="RHEA:54448"/>
        <dbReference type="Rhea" id="RHEA-COMP:10123"/>
        <dbReference type="Rhea" id="RHEA-COMP:13883"/>
        <dbReference type="ChEBI" id="CHEBI:15377"/>
        <dbReference type="ChEBI" id="CHEBI:15378"/>
        <dbReference type="ChEBI" id="CHEBI:59874"/>
        <dbReference type="ChEBI" id="CHEBI:78442"/>
        <dbReference type="ChEBI" id="CHEBI:138191"/>
        <dbReference type="EC" id="3.1.1.29"/>
    </reaction>
</comment>
<organism evidence="11 12">
    <name type="scientific">Thermoflavimicrobium dichotomicum</name>
    <dbReference type="NCBI Taxonomy" id="46223"/>
    <lineage>
        <taxon>Bacteria</taxon>
        <taxon>Bacillati</taxon>
        <taxon>Bacillota</taxon>
        <taxon>Bacilli</taxon>
        <taxon>Bacillales</taxon>
        <taxon>Thermoactinomycetaceae</taxon>
        <taxon>Thermoflavimicrobium</taxon>
    </lineage>
</organism>
<dbReference type="GO" id="GO:0072344">
    <property type="term" value="P:rescue of stalled ribosome"/>
    <property type="evidence" value="ECO:0007669"/>
    <property type="project" value="UniProtKB-UniRule"/>
</dbReference>
<keyword evidence="12" id="KW-1185">Reference proteome</keyword>
<dbReference type="Gene3D" id="3.40.50.1470">
    <property type="entry name" value="Peptidyl-tRNA hydrolase"/>
    <property type="match status" value="1"/>
</dbReference>
<dbReference type="GO" id="GO:0004045">
    <property type="term" value="F:peptidyl-tRNA hydrolase activity"/>
    <property type="evidence" value="ECO:0007669"/>
    <property type="project" value="UniProtKB-UniRule"/>
</dbReference>
<evidence type="ECO:0000256" key="5">
    <source>
        <dbReference type="ARBA" id="ARBA00038063"/>
    </source>
</evidence>
<dbReference type="OrthoDB" id="9800507at2"/>
<dbReference type="FunFam" id="3.40.50.1470:FF:000001">
    <property type="entry name" value="Peptidyl-tRNA hydrolase"/>
    <property type="match status" value="1"/>
</dbReference>
<reference evidence="11 12" key="1">
    <citation type="submission" date="2016-10" db="EMBL/GenBank/DDBJ databases">
        <authorList>
            <person name="de Groot N.N."/>
        </authorList>
    </citation>
    <scope>NUCLEOTIDE SEQUENCE [LARGE SCALE GENOMIC DNA]</scope>
    <source>
        <strain evidence="11 12">DSM 44778</strain>
    </source>
</reference>
<evidence type="ECO:0000256" key="9">
    <source>
        <dbReference type="RuleBase" id="RU000673"/>
    </source>
</evidence>
<comment type="function">
    <text evidence="8">Catalyzes the release of premature peptidyl moieties from peptidyl-tRNA molecules trapped in stalled 50S ribosomal subunits, and thus maintains levels of free tRNAs and 50S ribosomes.</text>
</comment>
<feature type="active site" description="Proton acceptor" evidence="8">
    <location>
        <position position="19"/>
    </location>
</feature>
<sequence length="188" mass="21152">MKWIVGLGNPGIKYEQTRHNIGFWVIDELSKRWGIPVHKEKWKSLVGEGVVHGEKVLLIKPLTFMNNSGEAVRPALDYLKGNVEDLVVIYDDMDLPLGQVRLRLKGSAGGHNGMKSMIAHLGTQNFKRIRIGIDHPPVQISVPDYVLSPFSKDEWPIAQEAAQIAANAVEQWIKTDFVDAMNKFNARK</sequence>
<feature type="binding site" evidence="8">
    <location>
        <position position="14"/>
    </location>
    <ligand>
        <name>tRNA</name>
        <dbReference type="ChEBI" id="CHEBI:17843"/>
    </ligand>
</feature>
<dbReference type="EC" id="3.1.1.29" evidence="1 8"/>
<dbReference type="GO" id="GO:0000049">
    <property type="term" value="F:tRNA binding"/>
    <property type="evidence" value="ECO:0007669"/>
    <property type="project" value="UniProtKB-UniRule"/>
</dbReference>
<dbReference type="SUPFAM" id="SSF53178">
    <property type="entry name" value="Peptidyl-tRNA hydrolase-like"/>
    <property type="match status" value="1"/>
</dbReference>
<gene>
    <name evidence="8" type="primary">pth</name>
    <name evidence="11" type="ORF">SAMN05421852_10827</name>
</gene>
<dbReference type="Pfam" id="PF01195">
    <property type="entry name" value="Pept_tRNA_hydro"/>
    <property type="match status" value="1"/>
</dbReference>
<name>A0A1I3QPP0_9BACL</name>
<protein>
    <recommendedName>
        <fullName evidence="7 8">Peptidyl-tRNA hydrolase</fullName>
        <shortName evidence="8">Pth</shortName>
        <ecNumber evidence="1 8">3.1.1.29</ecNumber>
    </recommendedName>
</protein>
<accession>A0A1I3QPP0</accession>
<comment type="subunit">
    <text evidence="8">Monomer.</text>
</comment>
<dbReference type="InterPro" id="IPR036416">
    <property type="entry name" value="Pept_tRNA_hydro_sf"/>
</dbReference>
<evidence type="ECO:0000313" key="12">
    <source>
        <dbReference type="Proteomes" id="UP000199545"/>
    </source>
</evidence>
<comment type="subcellular location">
    <subcellularLocation>
        <location evidence="8">Cytoplasm</location>
    </subcellularLocation>
</comment>
<feature type="binding site" evidence="8">
    <location>
        <position position="112"/>
    </location>
    <ligand>
        <name>tRNA</name>
        <dbReference type="ChEBI" id="CHEBI:17843"/>
    </ligand>
</feature>
<dbReference type="STRING" id="46223.SAMN05421852_10827"/>
<evidence type="ECO:0000256" key="6">
    <source>
        <dbReference type="ARBA" id="ARBA00048707"/>
    </source>
</evidence>
<keyword evidence="2 8" id="KW-0820">tRNA-binding</keyword>
<evidence type="ECO:0000256" key="4">
    <source>
        <dbReference type="ARBA" id="ARBA00022884"/>
    </source>
</evidence>
<feature type="binding site" evidence="8">
    <location>
        <position position="64"/>
    </location>
    <ligand>
        <name>tRNA</name>
        <dbReference type="ChEBI" id="CHEBI:17843"/>
    </ligand>
</feature>
<evidence type="ECO:0000256" key="1">
    <source>
        <dbReference type="ARBA" id="ARBA00013260"/>
    </source>
</evidence>